<dbReference type="EMBL" id="JAFELM010000016">
    <property type="protein sequence ID" value="MBM6616829.1"/>
    <property type="molecule type" value="Genomic_DNA"/>
</dbReference>
<protein>
    <submittedName>
        <fullName evidence="1">Uncharacterized protein</fullName>
    </submittedName>
</protein>
<sequence length="142" mass="16709">MDRMIELTLEERKQKIKALLQDDSLVDLLQNYITLSIESKVLNDNMAARIHHSDNEALINVSSEIETLLYSQLYKLRNLILRKCGIQIELFEEIWEDKEGIALYEIYMSKMIEEDVYPHGIINKSYIKLLVASLVNIEFYRV</sequence>
<dbReference type="Proteomes" id="UP001518925">
    <property type="component" value="Unassembled WGS sequence"/>
</dbReference>
<proteinExistence type="predicted"/>
<accession>A0ABS2DEF8</accession>
<name>A0ABS2DEF8_9BACI</name>
<organism evidence="1 2">
    <name type="scientific">Bacillus suaedaesalsae</name>
    <dbReference type="NCBI Taxonomy" id="2810349"/>
    <lineage>
        <taxon>Bacteria</taxon>
        <taxon>Bacillati</taxon>
        <taxon>Bacillota</taxon>
        <taxon>Bacilli</taxon>
        <taxon>Bacillales</taxon>
        <taxon>Bacillaceae</taxon>
        <taxon>Bacillus</taxon>
    </lineage>
</organism>
<comment type="caution">
    <text evidence="1">The sequence shown here is derived from an EMBL/GenBank/DDBJ whole genome shotgun (WGS) entry which is preliminary data.</text>
</comment>
<keyword evidence="2" id="KW-1185">Reference proteome</keyword>
<reference evidence="1 2" key="1">
    <citation type="submission" date="2021-02" db="EMBL/GenBank/DDBJ databases">
        <title>Bacillus sp. RD4P76, an endophyte from a halophyte.</title>
        <authorList>
            <person name="Sun J.-Q."/>
        </authorList>
    </citation>
    <scope>NUCLEOTIDE SEQUENCE [LARGE SCALE GENOMIC DNA]</scope>
    <source>
        <strain evidence="1 2">RD4P76</strain>
    </source>
</reference>
<evidence type="ECO:0000313" key="2">
    <source>
        <dbReference type="Proteomes" id="UP001518925"/>
    </source>
</evidence>
<gene>
    <name evidence="1" type="ORF">JR050_03920</name>
</gene>
<dbReference type="RefSeq" id="WP_204202203.1">
    <property type="nucleotide sequence ID" value="NZ_JAFELM010000016.1"/>
</dbReference>
<evidence type="ECO:0000313" key="1">
    <source>
        <dbReference type="EMBL" id="MBM6616829.1"/>
    </source>
</evidence>